<evidence type="ECO:0000313" key="2">
    <source>
        <dbReference type="EMBL" id="GBN36640.1"/>
    </source>
</evidence>
<gene>
    <name evidence="2" type="ORF">AVEN_129073_1</name>
</gene>
<proteinExistence type="predicted"/>
<feature type="compositionally biased region" description="Basic and acidic residues" evidence="1">
    <location>
        <begin position="21"/>
        <end position="36"/>
    </location>
</feature>
<feature type="compositionally biased region" description="Polar residues" evidence="1">
    <location>
        <begin position="10"/>
        <end position="20"/>
    </location>
</feature>
<feature type="region of interest" description="Disordered" evidence="1">
    <location>
        <begin position="1"/>
        <end position="36"/>
    </location>
</feature>
<dbReference type="EMBL" id="BGPR01008874">
    <property type="protein sequence ID" value="GBN36640.1"/>
    <property type="molecule type" value="Genomic_DNA"/>
</dbReference>
<evidence type="ECO:0000256" key="1">
    <source>
        <dbReference type="SAM" id="MobiDB-lite"/>
    </source>
</evidence>
<comment type="caution">
    <text evidence="2">The sequence shown here is derived from an EMBL/GenBank/DDBJ whole genome shotgun (WGS) entry which is preliminary data.</text>
</comment>
<keyword evidence="3" id="KW-1185">Reference proteome</keyword>
<dbReference type="AlphaFoldDB" id="A0A4Y2NDF3"/>
<accession>A0A4Y2NDF3</accession>
<evidence type="ECO:0000313" key="3">
    <source>
        <dbReference type="Proteomes" id="UP000499080"/>
    </source>
</evidence>
<dbReference type="Proteomes" id="UP000499080">
    <property type="component" value="Unassembled WGS sequence"/>
</dbReference>
<name>A0A4Y2NDF3_ARAVE</name>
<organism evidence="2 3">
    <name type="scientific">Araneus ventricosus</name>
    <name type="common">Orbweaver spider</name>
    <name type="synonym">Epeira ventricosa</name>
    <dbReference type="NCBI Taxonomy" id="182803"/>
    <lineage>
        <taxon>Eukaryota</taxon>
        <taxon>Metazoa</taxon>
        <taxon>Ecdysozoa</taxon>
        <taxon>Arthropoda</taxon>
        <taxon>Chelicerata</taxon>
        <taxon>Arachnida</taxon>
        <taxon>Araneae</taxon>
        <taxon>Araneomorphae</taxon>
        <taxon>Entelegynae</taxon>
        <taxon>Araneoidea</taxon>
        <taxon>Araneidae</taxon>
        <taxon>Araneus</taxon>
    </lineage>
</organism>
<protein>
    <submittedName>
        <fullName evidence="2">Uncharacterized protein</fullName>
    </submittedName>
</protein>
<sequence>MWRGCLESEVTVQVSSSPSERGSKQPEIRNRQDETRRDFWSTAHCEAAETSRRLEKTVKQKALGFFRSSINQNLRGKEKSEVLLRCCQSLEIGRDGGSCLYRKQKD</sequence>
<reference evidence="2 3" key="1">
    <citation type="journal article" date="2019" name="Sci. Rep.">
        <title>Orb-weaving spider Araneus ventricosus genome elucidates the spidroin gene catalogue.</title>
        <authorList>
            <person name="Kono N."/>
            <person name="Nakamura H."/>
            <person name="Ohtoshi R."/>
            <person name="Moran D.A.P."/>
            <person name="Shinohara A."/>
            <person name="Yoshida Y."/>
            <person name="Fujiwara M."/>
            <person name="Mori M."/>
            <person name="Tomita M."/>
            <person name="Arakawa K."/>
        </authorList>
    </citation>
    <scope>NUCLEOTIDE SEQUENCE [LARGE SCALE GENOMIC DNA]</scope>
</reference>